<accession>A0ABT9INR1</accession>
<dbReference type="Gene3D" id="3.40.710.10">
    <property type="entry name" value="DD-peptidase/beta-lactamase superfamily"/>
    <property type="match status" value="1"/>
</dbReference>
<dbReference type="Pfam" id="PF00144">
    <property type="entry name" value="Beta-lactamase"/>
    <property type="match status" value="1"/>
</dbReference>
<name>A0ABT9INR1_9MICC</name>
<proteinExistence type="predicted"/>
<protein>
    <submittedName>
        <fullName evidence="2">Serine hydrolase domain-containing protein</fullName>
        <ecNumber evidence="2">3.1.1.103</ecNumber>
    </submittedName>
</protein>
<reference evidence="2 3" key="1">
    <citation type="submission" date="2023-08" db="EMBL/GenBank/DDBJ databases">
        <title>Arthrobacter horti sp. nov., isolated from forest soil.</title>
        <authorList>
            <person name="Park M."/>
        </authorList>
    </citation>
    <scope>NUCLEOTIDE SEQUENCE [LARGE SCALE GENOMIC DNA]</scope>
    <source>
        <strain evidence="2 3">YJM1</strain>
    </source>
</reference>
<dbReference type="Proteomes" id="UP001232725">
    <property type="component" value="Unassembled WGS sequence"/>
</dbReference>
<evidence type="ECO:0000313" key="3">
    <source>
        <dbReference type="Proteomes" id="UP001232725"/>
    </source>
</evidence>
<keyword evidence="3" id="KW-1185">Reference proteome</keyword>
<gene>
    <name evidence="2" type="ORF">Q9R02_07255</name>
</gene>
<keyword evidence="2" id="KW-0378">Hydrolase</keyword>
<comment type="caution">
    <text evidence="2">The sequence shown here is derived from an EMBL/GenBank/DDBJ whole genome shotgun (WGS) entry which is preliminary data.</text>
</comment>
<dbReference type="InterPro" id="IPR001466">
    <property type="entry name" value="Beta-lactam-related"/>
</dbReference>
<dbReference type="SUPFAM" id="SSF56601">
    <property type="entry name" value="beta-lactamase/transpeptidase-like"/>
    <property type="match status" value="1"/>
</dbReference>
<organism evidence="2 3">
    <name type="scientific">Arthrobacter horti</name>
    <dbReference type="NCBI Taxonomy" id="3068273"/>
    <lineage>
        <taxon>Bacteria</taxon>
        <taxon>Bacillati</taxon>
        <taxon>Actinomycetota</taxon>
        <taxon>Actinomycetes</taxon>
        <taxon>Micrococcales</taxon>
        <taxon>Micrococcaceae</taxon>
        <taxon>Arthrobacter</taxon>
    </lineage>
</organism>
<dbReference type="GO" id="GO:0016787">
    <property type="term" value="F:hydrolase activity"/>
    <property type="evidence" value="ECO:0007669"/>
    <property type="project" value="UniProtKB-KW"/>
</dbReference>
<sequence length="395" mass="41759">MTTTPSASVSGVTVHGTATRGFERTRQAFAQGFDGAPDMGAAVSVYRDGEKVVDLWGGTRDARSALPWEEETAAVMFSCTKGLASVLIARLVEQGLVDYDAPLASYWPEFAANGKGRLTVREALGHRAGLSAVRQELTREQLLDWDFMTALLAAQEPLWEPGTGFAYHSITHGWLSGELIRRVTGRTAGALFQEVFSPVTAEAWLGLPAAEETRVAHIGLSEAYRQGVAAMQQLPNPFAAKGPQMGGALPPELVTETEGANDRSFHAAEFPAAGGISTARALAALWSATVRDTGGTLLLGTGALENALRPVSEGRPELGFPEPWADRFAAGFQLPGLDQDLLSPAGFGHYGAGGQLGFADPVHGIGFGYLTNWMVPDAGRATAVVQALREDLAAL</sequence>
<dbReference type="RefSeq" id="WP_305995985.1">
    <property type="nucleotide sequence ID" value="NZ_JAVALS010000003.1"/>
</dbReference>
<dbReference type="EC" id="3.1.1.103" evidence="2"/>
<dbReference type="InterPro" id="IPR012338">
    <property type="entry name" value="Beta-lactam/transpept-like"/>
</dbReference>
<dbReference type="PANTHER" id="PTHR43319">
    <property type="entry name" value="BETA-LACTAMASE-RELATED"/>
    <property type="match status" value="1"/>
</dbReference>
<evidence type="ECO:0000313" key="2">
    <source>
        <dbReference type="EMBL" id="MDP5226942.1"/>
    </source>
</evidence>
<evidence type="ECO:0000259" key="1">
    <source>
        <dbReference type="Pfam" id="PF00144"/>
    </source>
</evidence>
<dbReference type="PANTHER" id="PTHR43319:SF3">
    <property type="entry name" value="BETA-LACTAMASE-RELATED DOMAIN-CONTAINING PROTEIN"/>
    <property type="match status" value="1"/>
</dbReference>
<feature type="domain" description="Beta-lactamase-related" evidence="1">
    <location>
        <begin position="40"/>
        <end position="381"/>
    </location>
</feature>
<dbReference type="InterPro" id="IPR052907">
    <property type="entry name" value="Beta-lactamase/esterase"/>
</dbReference>
<dbReference type="EMBL" id="JAVALS010000003">
    <property type="protein sequence ID" value="MDP5226942.1"/>
    <property type="molecule type" value="Genomic_DNA"/>
</dbReference>